<dbReference type="AlphaFoldDB" id="A0A7W7PUN7"/>
<dbReference type="CDD" id="cd00130">
    <property type="entry name" value="PAS"/>
    <property type="match status" value="1"/>
</dbReference>
<dbReference type="Proteomes" id="UP000579523">
    <property type="component" value="Unassembled WGS sequence"/>
</dbReference>
<evidence type="ECO:0000256" key="16">
    <source>
        <dbReference type="SAM" id="MobiDB-lite"/>
    </source>
</evidence>
<dbReference type="EMBL" id="JACHJI010000011">
    <property type="protein sequence ID" value="MBB4901583.1"/>
    <property type="molecule type" value="Genomic_DNA"/>
</dbReference>
<dbReference type="Gene3D" id="3.60.40.10">
    <property type="entry name" value="PPM-type phosphatase domain"/>
    <property type="match status" value="1"/>
</dbReference>
<dbReference type="EC" id="3.1.3.16" evidence="1"/>
<keyword evidence="11" id="KW-0464">Manganese</keyword>
<dbReference type="SMART" id="SM00331">
    <property type="entry name" value="PP2C_SIG"/>
    <property type="match status" value="1"/>
</dbReference>
<comment type="function">
    <text evidence="13">Primarily acts as an independent SigF regulator that is sensitive to the osmosensory signal, mediating the cross talk of PknD with the SigF regulon. Possesses both phosphatase and kinase activities. The kinase domain functions as a classic anti-sigma factor-like kinase to phosphorylate the anti-anti-sigma factor domain at the canonical regulatory site, and the phosphatase domain antagonizes this activity.</text>
</comment>
<dbReference type="PANTHER" id="PTHR43156">
    <property type="entry name" value="STAGE II SPORULATION PROTEIN E-RELATED"/>
    <property type="match status" value="1"/>
</dbReference>
<evidence type="ECO:0000256" key="1">
    <source>
        <dbReference type="ARBA" id="ARBA00013081"/>
    </source>
</evidence>
<keyword evidence="7" id="KW-0378">Hydrolase</keyword>
<dbReference type="SUPFAM" id="SSF81606">
    <property type="entry name" value="PP2C-like"/>
    <property type="match status" value="1"/>
</dbReference>
<dbReference type="Pfam" id="PF01590">
    <property type="entry name" value="GAF"/>
    <property type="match status" value="1"/>
</dbReference>
<evidence type="ECO:0000313" key="18">
    <source>
        <dbReference type="EMBL" id="MBB4901583.1"/>
    </source>
</evidence>
<dbReference type="FunFam" id="3.60.40.10:FF:000005">
    <property type="entry name" value="Serine/threonine protein phosphatase"/>
    <property type="match status" value="1"/>
</dbReference>
<evidence type="ECO:0000256" key="5">
    <source>
        <dbReference type="ARBA" id="ARBA00022741"/>
    </source>
</evidence>
<accession>A0A7W7PUN7</accession>
<evidence type="ECO:0000256" key="15">
    <source>
        <dbReference type="ARBA" id="ARBA00081350"/>
    </source>
</evidence>
<keyword evidence="2" id="KW-0597">Phosphoprotein</keyword>
<dbReference type="InterPro" id="IPR000014">
    <property type="entry name" value="PAS"/>
</dbReference>
<evidence type="ECO:0000256" key="6">
    <source>
        <dbReference type="ARBA" id="ARBA00022777"/>
    </source>
</evidence>
<keyword evidence="8" id="KW-0067">ATP-binding</keyword>
<evidence type="ECO:0000256" key="10">
    <source>
        <dbReference type="ARBA" id="ARBA00022912"/>
    </source>
</evidence>
<feature type="region of interest" description="Disordered" evidence="16">
    <location>
        <begin position="574"/>
        <end position="626"/>
    </location>
</feature>
<keyword evidence="9" id="KW-0460">Magnesium</keyword>
<keyword evidence="4" id="KW-0479">Metal-binding</keyword>
<dbReference type="Gene3D" id="3.30.450.40">
    <property type="match status" value="1"/>
</dbReference>
<evidence type="ECO:0000256" key="13">
    <source>
        <dbReference type="ARBA" id="ARBA00056274"/>
    </source>
</evidence>
<feature type="compositionally biased region" description="Pro residues" evidence="16">
    <location>
        <begin position="582"/>
        <end position="591"/>
    </location>
</feature>
<sequence length="626" mass="67650">MGGTDRITDRASGTVFLHAVLRDLGAGVLTVDTSGLITFVNPWAEHLLGRSAEQMRGCDAHDLLHRRHDGSPVPRELCPMRTLLQGGRAEELSGEEYFLRADGTTVPIIWSAASLRVAGRRAGTVVVFHDFSLQREAEERAAARTAALEALTARLNLVADVSVLLVSTVDASGMGRRLLRLLVPRMGDWAALDLWPEVAGEGERFAVRGPRGGERPVALEEPLPPLPERSRRAVEHVMSGDEPVRTTGEELAAAPDAPLATTHRVLFDRLGGRSAVVVPLRARRRSFGMLTVARAESAPPHSDAEIRLLSDIGRRIGMALDNIRLYHEQRNVAETMQRQLLAPLPQVGRLRMAARYLPAQGAMEIGGDWYDAFRLADGVTALVIGDVVGHDRQAAAHMAEVRNMLRALAWDHQEPPSVIMRRLDEAVTHTSDAPMATLIFARVEGGEGGPWQLHWVTAGHPPPLLVTSAGDTRFLTGGHGPLIGMSAVLDLGLNWPDAYEDLPPDSTLLLYTDGLVESRGRSIDLGLAKLRHHAGILSRRMAGRTVDDFCDELLERIAPAGDDVALLALRMPAAGEGTPGDATPPPPPQSPHSPAAPDRAAPGSTVERPEVRDPTRATGRGEATWE</sequence>
<dbReference type="InterPro" id="IPR029016">
    <property type="entry name" value="GAF-like_dom_sf"/>
</dbReference>
<dbReference type="InterPro" id="IPR052016">
    <property type="entry name" value="Bact_Sigma-Reg"/>
</dbReference>
<evidence type="ECO:0000256" key="4">
    <source>
        <dbReference type="ARBA" id="ARBA00022723"/>
    </source>
</evidence>
<reference evidence="18 19" key="1">
    <citation type="submission" date="2020-08" db="EMBL/GenBank/DDBJ databases">
        <title>Genomic Encyclopedia of Type Strains, Phase III (KMG-III): the genomes of soil and plant-associated and newly described type strains.</title>
        <authorList>
            <person name="Whitman W."/>
        </authorList>
    </citation>
    <scope>NUCLEOTIDE SEQUENCE [LARGE SCALE GENOMIC DNA]</scope>
    <source>
        <strain evidence="18 19">CECT 3273</strain>
    </source>
</reference>
<evidence type="ECO:0000256" key="14">
    <source>
        <dbReference type="ARBA" id="ARBA00075117"/>
    </source>
</evidence>
<dbReference type="InterPro" id="IPR036457">
    <property type="entry name" value="PPM-type-like_dom_sf"/>
</dbReference>
<evidence type="ECO:0000256" key="3">
    <source>
        <dbReference type="ARBA" id="ARBA00022679"/>
    </source>
</evidence>
<gene>
    <name evidence="18" type="ORF">FHS37_005671</name>
</gene>
<evidence type="ECO:0000256" key="7">
    <source>
        <dbReference type="ARBA" id="ARBA00022801"/>
    </source>
</evidence>
<dbReference type="PANTHER" id="PTHR43156:SF2">
    <property type="entry name" value="STAGE II SPORULATION PROTEIN E"/>
    <property type="match status" value="1"/>
</dbReference>
<dbReference type="SMART" id="SM00065">
    <property type="entry name" value="GAF"/>
    <property type="match status" value="1"/>
</dbReference>
<evidence type="ECO:0000313" key="19">
    <source>
        <dbReference type="Proteomes" id="UP000579523"/>
    </source>
</evidence>
<organism evidence="18 19">
    <name type="scientific">Streptomyces griseomycini</name>
    <dbReference type="NCBI Taxonomy" id="66895"/>
    <lineage>
        <taxon>Bacteria</taxon>
        <taxon>Bacillati</taxon>
        <taxon>Actinomycetota</taxon>
        <taxon>Actinomycetes</taxon>
        <taxon>Kitasatosporales</taxon>
        <taxon>Streptomycetaceae</taxon>
        <taxon>Streptomyces</taxon>
    </lineage>
</organism>
<keyword evidence="6" id="KW-0418">Kinase</keyword>
<evidence type="ECO:0000259" key="17">
    <source>
        <dbReference type="PROSITE" id="PS50112"/>
    </source>
</evidence>
<dbReference type="InterPro" id="IPR035965">
    <property type="entry name" value="PAS-like_dom_sf"/>
</dbReference>
<comment type="caution">
    <text evidence="18">The sequence shown here is derived from an EMBL/GenBank/DDBJ whole genome shotgun (WGS) entry which is preliminary data.</text>
</comment>
<dbReference type="PROSITE" id="PS50112">
    <property type="entry name" value="PAS"/>
    <property type="match status" value="1"/>
</dbReference>
<dbReference type="RefSeq" id="WP_229890123.1">
    <property type="nucleotide sequence ID" value="NZ_BMTK01000021.1"/>
</dbReference>
<name>A0A7W7PUN7_9ACTN</name>
<dbReference type="GO" id="GO:0046872">
    <property type="term" value="F:metal ion binding"/>
    <property type="evidence" value="ECO:0007669"/>
    <property type="project" value="UniProtKB-KW"/>
</dbReference>
<dbReference type="GO" id="GO:0004722">
    <property type="term" value="F:protein serine/threonine phosphatase activity"/>
    <property type="evidence" value="ECO:0007669"/>
    <property type="project" value="UniProtKB-EC"/>
</dbReference>
<evidence type="ECO:0000256" key="9">
    <source>
        <dbReference type="ARBA" id="ARBA00022842"/>
    </source>
</evidence>
<keyword evidence="19" id="KW-1185">Reference proteome</keyword>
<keyword evidence="3" id="KW-0808">Transferase</keyword>
<evidence type="ECO:0000256" key="2">
    <source>
        <dbReference type="ARBA" id="ARBA00022553"/>
    </source>
</evidence>
<feature type="domain" description="PAS" evidence="17">
    <location>
        <begin position="13"/>
        <end position="65"/>
    </location>
</feature>
<evidence type="ECO:0000256" key="8">
    <source>
        <dbReference type="ARBA" id="ARBA00022840"/>
    </source>
</evidence>
<evidence type="ECO:0000256" key="11">
    <source>
        <dbReference type="ARBA" id="ARBA00023211"/>
    </source>
</evidence>
<dbReference type="InterPro" id="IPR003018">
    <property type="entry name" value="GAF"/>
</dbReference>
<comment type="catalytic activity">
    <reaction evidence="12">
        <text>O-phospho-L-seryl-[protein] + H2O = L-seryl-[protein] + phosphate</text>
        <dbReference type="Rhea" id="RHEA:20629"/>
        <dbReference type="Rhea" id="RHEA-COMP:9863"/>
        <dbReference type="Rhea" id="RHEA-COMP:11604"/>
        <dbReference type="ChEBI" id="CHEBI:15377"/>
        <dbReference type="ChEBI" id="CHEBI:29999"/>
        <dbReference type="ChEBI" id="CHEBI:43474"/>
        <dbReference type="ChEBI" id="CHEBI:83421"/>
        <dbReference type="EC" id="3.1.3.16"/>
    </reaction>
</comment>
<dbReference type="GO" id="GO:0005524">
    <property type="term" value="F:ATP binding"/>
    <property type="evidence" value="ECO:0007669"/>
    <property type="project" value="UniProtKB-KW"/>
</dbReference>
<dbReference type="SUPFAM" id="SSF55785">
    <property type="entry name" value="PYP-like sensor domain (PAS domain)"/>
    <property type="match status" value="1"/>
</dbReference>
<dbReference type="Pfam" id="PF07228">
    <property type="entry name" value="SpoIIE"/>
    <property type="match status" value="1"/>
</dbReference>
<dbReference type="GO" id="GO:0016301">
    <property type="term" value="F:kinase activity"/>
    <property type="evidence" value="ECO:0007669"/>
    <property type="project" value="UniProtKB-KW"/>
</dbReference>
<dbReference type="Gene3D" id="3.30.450.20">
    <property type="entry name" value="PAS domain"/>
    <property type="match status" value="1"/>
</dbReference>
<keyword evidence="10" id="KW-0904">Protein phosphatase</keyword>
<dbReference type="NCBIfam" id="TIGR00229">
    <property type="entry name" value="sensory_box"/>
    <property type="match status" value="1"/>
</dbReference>
<proteinExistence type="predicted"/>
<dbReference type="InterPro" id="IPR001932">
    <property type="entry name" value="PPM-type_phosphatase-like_dom"/>
</dbReference>
<protein>
    <recommendedName>
        <fullName evidence="1">protein-serine/threonine phosphatase</fullName>
        <ecNumber evidence="1">3.1.3.16</ecNumber>
    </recommendedName>
    <alternativeName>
        <fullName evidence="15">Protein-serine/threonine phosphatase</fullName>
    </alternativeName>
    <alternativeName>
        <fullName evidence="14">Serine/threonine-protein kinase</fullName>
    </alternativeName>
</protein>
<keyword evidence="5" id="KW-0547">Nucleotide-binding</keyword>
<evidence type="ECO:0000256" key="12">
    <source>
        <dbReference type="ARBA" id="ARBA00047761"/>
    </source>
</evidence>
<dbReference type="SUPFAM" id="SSF55781">
    <property type="entry name" value="GAF domain-like"/>
    <property type="match status" value="1"/>
</dbReference>
<dbReference type="Pfam" id="PF13426">
    <property type="entry name" value="PAS_9"/>
    <property type="match status" value="1"/>
</dbReference>